<dbReference type="SMART" id="SM00267">
    <property type="entry name" value="GGDEF"/>
    <property type="match status" value="1"/>
</dbReference>
<comment type="caution">
    <text evidence="5">The sequence shown here is derived from an EMBL/GenBank/DDBJ whole genome shotgun (WGS) entry which is preliminary data.</text>
</comment>
<dbReference type="NCBIfam" id="TIGR00229">
    <property type="entry name" value="sensory_box"/>
    <property type="match status" value="1"/>
</dbReference>
<dbReference type="InterPro" id="IPR035919">
    <property type="entry name" value="EAL_sf"/>
</dbReference>
<dbReference type="PROSITE" id="PS50113">
    <property type="entry name" value="PAC"/>
    <property type="match status" value="1"/>
</dbReference>
<name>A0ABV6I9B5_9BURK</name>
<dbReference type="InterPro" id="IPR001610">
    <property type="entry name" value="PAC"/>
</dbReference>
<evidence type="ECO:0000259" key="2">
    <source>
        <dbReference type="PROSITE" id="PS50113"/>
    </source>
</evidence>
<feature type="domain" description="PAS" evidence="1">
    <location>
        <begin position="115"/>
        <end position="170"/>
    </location>
</feature>
<dbReference type="SUPFAM" id="SSF55073">
    <property type="entry name" value="Nucleotide cyclase"/>
    <property type="match status" value="1"/>
</dbReference>
<feature type="domain" description="EAL" evidence="3">
    <location>
        <begin position="415"/>
        <end position="668"/>
    </location>
</feature>
<dbReference type="PROSITE" id="PS50883">
    <property type="entry name" value="EAL"/>
    <property type="match status" value="1"/>
</dbReference>
<dbReference type="SUPFAM" id="SSF55785">
    <property type="entry name" value="PYP-like sensor domain (PAS domain)"/>
    <property type="match status" value="1"/>
</dbReference>
<dbReference type="Proteomes" id="UP001589844">
    <property type="component" value="Unassembled WGS sequence"/>
</dbReference>
<dbReference type="PROSITE" id="PS50887">
    <property type="entry name" value="GGDEF"/>
    <property type="match status" value="1"/>
</dbReference>
<organism evidence="5 6">
    <name type="scientific">Undibacterium danionis</name>
    <dbReference type="NCBI Taxonomy" id="1812100"/>
    <lineage>
        <taxon>Bacteria</taxon>
        <taxon>Pseudomonadati</taxon>
        <taxon>Pseudomonadota</taxon>
        <taxon>Betaproteobacteria</taxon>
        <taxon>Burkholderiales</taxon>
        <taxon>Oxalobacteraceae</taxon>
        <taxon>Undibacterium</taxon>
    </lineage>
</organism>
<accession>A0ABV6I9B5</accession>
<proteinExistence type="predicted"/>
<dbReference type="Gene3D" id="3.30.450.20">
    <property type="entry name" value="PAS domain"/>
    <property type="match status" value="1"/>
</dbReference>
<dbReference type="SMART" id="SM00091">
    <property type="entry name" value="PAS"/>
    <property type="match status" value="1"/>
</dbReference>
<dbReference type="PANTHER" id="PTHR44757:SF2">
    <property type="entry name" value="BIOFILM ARCHITECTURE MAINTENANCE PROTEIN MBAA"/>
    <property type="match status" value="1"/>
</dbReference>
<protein>
    <submittedName>
        <fullName evidence="5">Bifunctional diguanylate cyclase/phosphodiesterase</fullName>
    </submittedName>
</protein>
<dbReference type="SMART" id="SM00086">
    <property type="entry name" value="PAC"/>
    <property type="match status" value="1"/>
</dbReference>
<dbReference type="Pfam" id="PF00563">
    <property type="entry name" value="EAL"/>
    <property type="match status" value="1"/>
</dbReference>
<dbReference type="Gene3D" id="3.20.20.450">
    <property type="entry name" value="EAL domain"/>
    <property type="match status" value="1"/>
</dbReference>
<feature type="domain" description="GGDEF" evidence="4">
    <location>
        <begin position="270"/>
        <end position="406"/>
    </location>
</feature>
<dbReference type="Pfam" id="PF00990">
    <property type="entry name" value="GGDEF"/>
    <property type="match status" value="1"/>
</dbReference>
<dbReference type="CDD" id="cd00130">
    <property type="entry name" value="PAS"/>
    <property type="match status" value="1"/>
</dbReference>
<gene>
    <name evidence="5" type="ORF">ACFFJH_01080</name>
</gene>
<dbReference type="InterPro" id="IPR000160">
    <property type="entry name" value="GGDEF_dom"/>
</dbReference>
<dbReference type="CDD" id="cd01949">
    <property type="entry name" value="GGDEF"/>
    <property type="match status" value="1"/>
</dbReference>
<dbReference type="NCBIfam" id="TIGR00254">
    <property type="entry name" value="GGDEF"/>
    <property type="match status" value="1"/>
</dbReference>
<dbReference type="CDD" id="cd01948">
    <property type="entry name" value="EAL"/>
    <property type="match status" value="1"/>
</dbReference>
<dbReference type="EMBL" id="JBHLXJ010000002">
    <property type="protein sequence ID" value="MFC0348388.1"/>
    <property type="molecule type" value="Genomic_DNA"/>
</dbReference>
<evidence type="ECO:0000313" key="6">
    <source>
        <dbReference type="Proteomes" id="UP001589844"/>
    </source>
</evidence>
<dbReference type="PROSITE" id="PS50112">
    <property type="entry name" value="PAS"/>
    <property type="match status" value="1"/>
</dbReference>
<keyword evidence="6" id="KW-1185">Reference proteome</keyword>
<evidence type="ECO:0000259" key="1">
    <source>
        <dbReference type="PROSITE" id="PS50112"/>
    </source>
</evidence>
<dbReference type="RefSeq" id="WP_390209443.1">
    <property type="nucleotide sequence ID" value="NZ_JBHLXJ010000002.1"/>
</dbReference>
<dbReference type="SUPFAM" id="SSF141868">
    <property type="entry name" value="EAL domain-like"/>
    <property type="match status" value="1"/>
</dbReference>
<evidence type="ECO:0000259" key="4">
    <source>
        <dbReference type="PROSITE" id="PS50887"/>
    </source>
</evidence>
<dbReference type="Gene3D" id="3.30.70.270">
    <property type="match status" value="1"/>
</dbReference>
<reference evidence="5 6" key="1">
    <citation type="submission" date="2024-09" db="EMBL/GenBank/DDBJ databases">
        <authorList>
            <person name="Sun Q."/>
            <person name="Mori K."/>
        </authorList>
    </citation>
    <scope>NUCLEOTIDE SEQUENCE [LARGE SCALE GENOMIC DNA]</scope>
    <source>
        <strain evidence="5 6">CCM 8677</strain>
    </source>
</reference>
<dbReference type="InterPro" id="IPR000700">
    <property type="entry name" value="PAS-assoc_C"/>
</dbReference>
<dbReference type="InterPro" id="IPR000014">
    <property type="entry name" value="PAS"/>
</dbReference>
<dbReference type="SMART" id="SM00052">
    <property type="entry name" value="EAL"/>
    <property type="match status" value="1"/>
</dbReference>
<dbReference type="InterPro" id="IPR029787">
    <property type="entry name" value="Nucleotide_cyclase"/>
</dbReference>
<dbReference type="InterPro" id="IPR035965">
    <property type="entry name" value="PAS-like_dom_sf"/>
</dbReference>
<feature type="domain" description="PAC" evidence="2">
    <location>
        <begin position="186"/>
        <end position="238"/>
    </location>
</feature>
<evidence type="ECO:0000313" key="5">
    <source>
        <dbReference type="EMBL" id="MFC0348388.1"/>
    </source>
</evidence>
<dbReference type="InterPro" id="IPR052155">
    <property type="entry name" value="Biofilm_reg_signaling"/>
</dbReference>
<evidence type="ECO:0000259" key="3">
    <source>
        <dbReference type="PROSITE" id="PS50883"/>
    </source>
</evidence>
<dbReference type="Pfam" id="PF13426">
    <property type="entry name" value="PAS_9"/>
    <property type="match status" value="1"/>
</dbReference>
<dbReference type="InterPro" id="IPR001633">
    <property type="entry name" value="EAL_dom"/>
</dbReference>
<dbReference type="InterPro" id="IPR043128">
    <property type="entry name" value="Rev_trsase/Diguanyl_cyclase"/>
</dbReference>
<dbReference type="PANTHER" id="PTHR44757">
    <property type="entry name" value="DIGUANYLATE CYCLASE DGCP"/>
    <property type="match status" value="1"/>
</dbReference>
<sequence length="674" mass="75773">MMPGPFDLQQDIVLGIELCETILSAEEQALEASLNRILSSLFSESDVAYRRQRPILEQGQMLAEIAPESYFVISGKCGEINERDLHKLNQLTQLSARLFAKRLSTATQFKAAMKSQLVHSQILDQLHESVITMDLAGFILSWNLGAERLFGYTAKEALGQNILFLYEAEDADDSSIRDIFLERGGREMEVKRRKKNGEIFWASLSLSTLFDEYQQAVGLIGYLSDITERKRSEERINHLAYYDVLTDLPNRSLFKKLVDSALQQSYRNEMSVSVMFVDLNRFKPINDTLGHYIGDLLLKQVAERFRVALRDNDVIARLGSDEFAIAILDVKQHFHAGLVAQKILATLEHVFSVEGHDLRLGASIGISIYPQDGNDAETLLQKADIAMFKAKRQIDKAGGSYTFYDAEMNRSISGRMYLESGLRRALQREEFFLLYQPKLDVRSGKVLGAEALIRWAHPQDGIIAPNEFIPVAEETNLILQIDAWVLDAACAQAKIWQSAGVQAFRIAVNVSAREFTVSLPERIEQALSKHQISSGWLELEITESMLMQNADDVVAIMSQITALGVTLALDDFGTGFSSLSYLKRFPIDTLKIDRSFIQGIPDDADDCAIASAIIGLAKQMKHKVIAEGVENSEQFAFLQKMGCDEIQGYLFSRPLDAEKFSEVMLRSFSFPSFY</sequence>